<dbReference type="Proteomes" id="UP000750711">
    <property type="component" value="Unassembled WGS sequence"/>
</dbReference>
<accession>A0A9P8LD64</accession>
<protein>
    <recommendedName>
        <fullName evidence="1">PH domain-containing protein</fullName>
    </recommendedName>
</protein>
<evidence type="ECO:0000313" key="3">
    <source>
        <dbReference type="Proteomes" id="UP000750711"/>
    </source>
</evidence>
<dbReference type="EMBL" id="JAGHQM010000472">
    <property type="protein sequence ID" value="KAH0559997.1"/>
    <property type="molecule type" value="Genomic_DNA"/>
</dbReference>
<gene>
    <name evidence="2" type="ORF">GP486_003480</name>
</gene>
<organism evidence="2 3">
    <name type="scientific">Trichoglossum hirsutum</name>
    <dbReference type="NCBI Taxonomy" id="265104"/>
    <lineage>
        <taxon>Eukaryota</taxon>
        <taxon>Fungi</taxon>
        <taxon>Dikarya</taxon>
        <taxon>Ascomycota</taxon>
        <taxon>Pezizomycotina</taxon>
        <taxon>Geoglossomycetes</taxon>
        <taxon>Geoglossales</taxon>
        <taxon>Geoglossaceae</taxon>
        <taxon>Trichoglossum</taxon>
    </lineage>
</organism>
<keyword evidence="3" id="KW-1185">Reference proteome</keyword>
<dbReference type="AlphaFoldDB" id="A0A9P8LD64"/>
<reference evidence="2" key="1">
    <citation type="submission" date="2021-03" db="EMBL/GenBank/DDBJ databases">
        <title>Comparative genomics and phylogenomic investigation of the class Geoglossomycetes provide insights into ecological specialization and systematics.</title>
        <authorList>
            <person name="Melie T."/>
            <person name="Pirro S."/>
            <person name="Miller A.N."/>
            <person name="Quandt A."/>
        </authorList>
    </citation>
    <scope>NUCLEOTIDE SEQUENCE</scope>
    <source>
        <strain evidence="2">CAQ_001_2017</strain>
    </source>
</reference>
<name>A0A9P8LD64_9PEZI</name>
<sequence>MAEPSEFQLDGEIELYGGSWLKRVRPKVIRLKDLRQYIFSHDYAPRRERGEFDLNFRSSQGKSSAADSRQETRWAKFTKYARCHRF</sequence>
<evidence type="ECO:0000259" key="1">
    <source>
        <dbReference type="Pfam" id="PF23076"/>
    </source>
</evidence>
<comment type="caution">
    <text evidence="2">The sequence shown here is derived from an EMBL/GenBank/DDBJ whole genome shotgun (WGS) entry which is preliminary data.</text>
</comment>
<dbReference type="InterPro" id="IPR057082">
    <property type="entry name" value="PH_C"/>
</dbReference>
<proteinExistence type="predicted"/>
<feature type="domain" description="PH" evidence="1">
    <location>
        <begin position="19"/>
        <end position="60"/>
    </location>
</feature>
<evidence type="ECO:0000313" key="2">
    <source>
        <dbReference type="EMBL" id="KAH0559997.1"/>
    </source>
</evidence>
<dbReference type="Pfam" id="PF23076">
    <property type="entry name" value="PH_FT_C"/>
    <property type="match status" value="1"/>
</dbReference>